<accession>A0A0L0EY66</accession>
<gene>
    <name evidence="2" type="ORF">SARC_18052</name>
</gene>
<dbReference type="EMBL" id="KQ254981">
    <property type="protein sequence ID" value="KNC69437.1"/>
    <property type="molecule type" value="Genomic_DNA"/>
</dbReference>
<dbReference type="AlphaFoldDB" id="A0A0L0EY66"/>
<dbReference type="STRING" id="667725.A0A0L0EY66"/>
<dbReference type="RefSeq" id="XP_014143339.1">
    <property type="nucleotide sequence ID" value="XM_014287864.1"/>
</dbReference>
<organism evidence="2 3">
    <name type="scientific">Sphaeroforma arctica JP610</name>
    <dbReference type="NCBI Taxonomy" id="667725"/>
    <lineage>
        <taxon>Eukaryota</taxon>
        <taxon>Ichthyosporea</taxon>
        <taxon>Ichthyophonida</taxon>
        <taxon>Sphaeroforma</taxon>
    </lineage>
</organism>
<dbReference type="OrthoDB" id="1721966at2759"/>
<dbReference type="Proteomes" id="UP000054560">
    <property type="component" value="Unassembled WGS sequence"/>
</dbReference>
<dbReference type="GeneID" id="25918556"/>
<feature type="coiled-coil region" evidence="1">
    <location>
        <begin position="13"/>
        <end position="70"/>
    </location>
</feature>
<sequence length="84" mass="9724">HPNHSLICTQTLINEYDNEIVKLRKDLHAAREKNGVYLSQDTYNELLQNLELKNTEIAECQNDQKALEGKHLQISQQNPKTLKP</sequence>
<proteinExistence type="predicted"/>
<protein>
    <submittedName>
        <fullName evidence="2">Uncharacterized protein</fullName>
    </submittedName>
</protein>
<evidence type="ECO:0000313" key="3">
    <source>
        <dbReference type="Proteomes" id="UP000054560"/>
    </source>
</evidence>
<evidence type="ECO:0000256" key="1">
    <source>
        <dbReference type="SAM" id="Coils"/>
    </source>
</evidence>
<keyword evidence="1" id="KW-0175">Coiled coil</keyword>
<keyword evidence="3" id="KW-1185">Reference proteome</keyword>
<evidence type="ECO:0000313" key="2">
    <source>
        <dbReference type="EMBL" id="KNC69437.1"/>
    </source>
</evidence>
<reference evidence="2 3" key="1">
    <citation type="submission" date="2011-02" db="EMBL/GenBank/DDBJ databases">
        <title>The Genome Sequence of Sphaeroforma arctica JP610.</title>
        <authorList>
            <consortium name="The Broad Institute Genome Sequencing Platform"/>
            <person name="Russ C."/>
            <person name="Cuomo C."/>
            <person name="Young S.K."/>
            <person name="Zeng Q."/>
            <person name="Gargeya S."/>
            <person name="Alvarado L."/>
            <person name="Berlin A."/>
            <person name="Chapman S.B."/>
            <person name="Chen Z."/>
            <person name="Freedman E."/>
            <person name="Gellesch M."/>
            <person name="Goldberg J."/>
            <person name="Griggs A."/>
            <person name="Gujja S."/>
            <person name="Heilman E."/>
            <person name="Heiman D."/>
            <person name="Howarth C."/>
            <person name="Mehta T."/>
            <person name="Neiman D."/>
            <person name="Pearson M."/>
            <person name="Roberts A."/>
            <person name="Saif S."/>
            <person name="Shea T."/>
            <person name="Shenoy N."/>
            <person name="Sisk P."/>
            <person name="Stolte C."/>
            <person name="Sykes S."/>
            <person name="White J."/>
            <person name="Yandava C."/>
            <person name="Burger G."/>
            <person name="Gray M.W."/>
            <person name="Holland P.W.H."/>
            <person name="King N."/>
            <person name="Lang F.B.F."/>
            <person name="Roger A.J."/>
            <person name="Ruiz-Trillo I."/>
            <person name="Haas B."/>
            <person name="Nusbaum C."/>
            <person name="Birren B."/>
        </authorList>
    </citation>
    <scope>NUCLEOTIDE SEQUENCE [LARGE SCALE GENOMIC DNA]</scope>
    <source>
        <strain evidence="2 3">JP610</strain>
    </source>
</reference>
<feature type="non-terminal residue" evidence="2">
    <location>
        <position position="1"/>
    </location>
</feature>
<name>A0A0L0EY66_9EUKA</name>